<dbReference type="Proteomes" id="UP000193487">
    <property type="component" value="Unassembled WGS sequence"/>
</dbReference>
<dbReference type="EMBL" id="LQPE01000010">
    <property type="protein sequence ID" value="ORW11044.1"/>
    <property type="molecule type" value="Genomic_DNA"/>
</dbReference>
<evidence type="ECO:0000313" key="1">
    <source>
        <dbReference type="EMBL" id="ORW11044.1"/>
    </source>
</evidence>
<gene>
    <name evidence="1" type="ORF">AWC14_19185</name>
</gene>
<accession>A0A1X1YJ11</accession>
<organism evidence="1 2">
    <name type="scientific">Mycobacterium kyorinense</name>
    <dbReference type="NCBI Taxonomy" id="487514"/>
    <lineage>
        <taxon>Bacteria</taxon>
        <taxon>Bacillati</taxon>
        <taxon>Actinomycetota</taxon>
        <taxon>Actinomycetes</taxon>
        <taxon>Mycobacteriales</taxon>
        <taxon>Mycobacteriaceae</taxon>
        <taxon>Mycobacterium</taxon>
    </lineage>
</organism>
<keyword evidence="2" id="KW-1185">Reference proteome</keyword>
<dbReference type="AlphaFoldDB" id="A0A1X1YJ11"/>
<name>A0A1X1YJ11_9MYCO</name>
<sequence length="120" mass="12550">MSLDAIETAWANDKATLKPMAESVFGKGALLQAGIARVNEAHEVVATAAAQFSEAAQRLPDVPHTAPAVAANQVALQPPAGYIIWCTPATAVPGFICEFLQSDGSIIWRHSPIDITGGMP</sequence>
<protein>
    <submittedName>
        <fullName evidence="1">Uncharacterized protein</fullName>
    </submittedName>
</protein>
<reference evidence="1 2" key="1">
    <citation type="submission" date="2016-01" db="EMBL/GenBank/DDBJ databases">
        <title>The new phylogeny of the genus Mycobacterium.</title>
        <authorList>
            <person name="Tarcisio F."/>
            <person name="Conor M."/>
            <person name="Antonella G."/>
            <person name="Elisabetta G."/>
            <person name="Giulia F.S."/>
            <person name="Sara T."/>
            <person name="Anna F."/>
            <person name="Clotilde B."/>
            <person name="Roberto B."/>
            <person name="Veronica D.S."/>
            <person name="Fabio R."/>
            <person name="Monica P."/>
            <person name="Olivier J."/>
            <person name="Enrico T."/>
            <person name="Nicola S."/>
        </authorList>
    </citation>
    <scope>NUCLEOTIDE SEQUENCE [LARGE SCALE GENOMIC DNA]</scope>
    <source>
        <strain evidence="1 2">DSM 45166</strain>
    </source>
</reference>
<comment type="caution">
    <text evidence="1">The sequence shown here is derived from an EMBL/GenBank/DDBJ whole genome shotgun (WGS) entry which is preliminary data.</text>
</comment>
<proteinExistence type="predicted"/>
<evidence type="ECO:0000313" key="2">
    <source>
        <dbReference type="Proteomes" id="UP000193487"/>
    </source>
</evidence>